<sequence>MRRVLEYFSPDFLLGMTATDQRLDEKRLEDIFSTYKPRLDLKEAIEKGLLAPIRAFRLESSIDLSEIRFNRRDYVGSDLERAVSVSSRNDLIARCVSEYFGKELPDKQGVVFCVNVKHAKEMAALLNENNIKAASVDGKDKDREKKIEEYMEGKIQFLCTCSLLTEGWDAPNTSVLVMARPTLSKVLYTQQLGRGTRPHPGKEFLYVIDVVDTYGAFGQVRNSPWTLHTLFESFQYLPWGVLVGQAPDKSRELIEIDTTHETVMALNPIDIFTWQKIYENYLSNEQLARELFVSTGTVNSWIGKGDIIPDQSIPMGRSTIHLFHPDSMLRIRETKGLKEHGEHTLVDDFRDFIEEGTYTFSYKIFFILAFLEVMNEDGEADINILMARYRAFYLERHENNMTVDRTNCPYNDKSYLMDDKLLLRSILQNPFEKFERKRFMSYSKDLKCISWHPKLREEFRSGEYIKELKEKMLADRDKYYQDL</sequence>
<dbReference type="PANTHER" id="PTHR47396">
    <property type="entry name" value="TYPE I RESTRICTION ENZYME ECOKI R PROTEIN"/>
    <property type="match status" value="1"/>
</dbReference>
<dbReference type="SMART" id="SM00490">
    <property type="entry name" value="HELICc"/>
    <property type="match status" value="1"/>
</dbReference>
<dbReference type="PANTHER" id="PTHR47396:SF1">
    <property type="entry name" value="ATP-DEPENDENT HELICASE IRC3-RELATED"/>
    <property type="match status" value="1"/>
</dbReference>
<dbReference type="InterPro" id="IPR027417">
    <property type="entry name" value="P-loop_NTPase"/>
</dbReference>
<proteinExistence type="predicted"/>
<name>A0A841RCX8_9SPIO</name>
<evidence type="ECO:0000313" key="3">
    <source>
        <dbReference type="Proteomes" id="UP000587760"/>
    </source>
</evidence>
<accession>A0A841RCX8</accession>
<dbReference type="PROSITE" id="PS51194">
    <property type="entry name" value="HELICASE_CTER"/>
    <property type="match status" value="1"/>
</dbReference>
<protein>
    <recommendedName>
        <fullName evidence="1">Helicase C-terminal domain-containing protein</fullName>
    </recommendedName>
</protein>
<dbReference type="EMBL" id="JACHGJ010000008">
    <property type="protein sequence ID" value="MBB6481865.1"/>
    <property type="molecule type" value="Genomic_DNA"/>
</dbReference>
<dbReference type="CDD" id="cd18799">
    <property type="entry name" value="SF2_C_EcoAI-like"/>
    <property type="match status" value="1"/>
</dbReference>
<gene>
    <name evidence="2" type="ORF">HNR50_003546</name>
</gene>
<dbReference type="InterPro" id="IPR050742">
    <property type="entry name" value="Helicase_Restrict-Modif_Enz"/>
</dbReference>
<dbReference type="Gene3D" id="3.40.50.300">
    <property type="entry name" value="P-loop containing nucleotide triphosphate hydrolases"/>
    <property type="match status" value="1"/>
</dbReference>
<keyword evidence="3" id="KW-1185">Reference proteome</keyword>
<dbReference type="Pfam" id="PF00271">
    <property type="entry name" value="Helicase_C"/>
    <property type="match status" value="1"/>
</dbReference>
<comment type="caution">
    <text evidence="2">The sequence shown here is derived from an EMBL/GenBank/DDBJ whole genome shotgun (WGS) entry which is preliminary data.</text>
</comment>
<evidence type="ECO:0000259" key="1">
    <source>
        <dbReference type="PROSITE" id="PS51194"/>
    </source>
</evidence>
<evidence type="ECO:0000313" key="2">
    <source>
        <dbReference type="EMBL" id="MBB6481865.1"/>
    </source>
</evidence>
<reference evidence="2 3" key="1">
    <citation type="submission" date="2020-08" db="EMBL/GenBank/DDBJ databases">
        <title>Genomic Encyclopedia of Type Strains, Phase IV (KMG-IV): sequencing the most valuable type-strain genomes for metagenomic binning, comparative biology and taxonomic classification.</title>
        <authorList>
            <person name="Goeker M."/>
        </authorList>
    </citation>
    <scope>NUCLEOTIDE SEQUENCE [LARGE SCALE GENOMIC DNA]</scope>
    <source>
        <strain evidence="2 3">DSM 2461</strain>
    </source>
</reference>
<dbReference type="GO" id="GO:0005829">
    <property type="term" value="C:cytosol"/>
    <property type="evidence" value="ECO:0007669"/>
    <property type="project" value="TreeGrafter"/>
</dbReference>
<dbReference type="InterPro" id="IPR001650">
    <property type="entry name" value="Helicase_C-like"/>
</dbReference>
<organism evidence="2 3">
    <name type="scientific">Spirochaeta isovalerica</name>
    <dbReference type="NCBI Taxonomy" id="150"/>
    <lineage>
        <taxon>Bacteria</taxon>
        <taxon>Pseudomonadati</taxon>
        <taxon>Spirochaetota</taxon>
        <taxon>Spirochaetia</taxon>
        <taxon>Spirochaetales</taxon>
        <taxon>Spirochaetaceae</taxon>
        <taxon>Spirochaeta</taxon>
    </lineage>
</organism>
<dbReference type="Proteomes" id="UP000587760">
    <property type="component" value="Unassembled WGS sequence"/>
</dbReference>
<feature type="domain" description="Helicase C-terminal" evidence="1">
    <location>
        <begin position="87"/>
        <end position="238"/>
    </location>
</feature>
<dbReference type="SUPFAM" id="SSF52540">
    <property type="entry name" value="P-loop containing nucleoside triphosphate hydrolases"/>
    <property type="match status" value="1"/>
</dbReference>
<dbReference type="AlphaFoldDB" id="A0A841RCX8"/>